<reference evidence="3 4" key="1">
    <citation type="submission" date="2018-05" db="EMBL/GenBank/DDBJ databases">
        <title>Micromonospora from Atacama Desert.</title>
        <authorList>
            <person name="Carro L."/>
            <person name="Goodfellow M."/>
            <person name="Klenk H.-P."/>
        </authorList>
    </citation>
    <scope>NUCLEOTIDE SEQUENCE [LARGE SCALE GENOMIC DNA]</scope>
    <source>
        <strain evidence="3 4">LB39</strain>
    </source>
</reference>
<proteinExistence type="predicted"/>
<name>A0A3N9WXL9_9ACTN</name>
<dbReference type="EMBL" id="QGSZ01000153">
    <property type="protein sequence ID" value="RQX05596.1"/>
    <property type="molecule type" value="Genomic_DNA"/>
</dbReference>
<dbReference type="Gene3D" id="1.25.40.10">
    <property type="entry name" value="Tetratricopeptide repeat domain"/>
    <property type="match status" value="1"/>
</dbReference>
<feature type="domain" description="Orc1-like AAA ATPase" evidence="2">
    <location>
        <begin position="56"/>
        <end position="195"/>
    </location>
</feature>
<evidence type="ECO:0000256" key="1">
    <source>
        <dbReference type="SAM" id="Phobius"/>
    </source>
</evidence>
<comment type="caution">
    <text evidence="3">The sequence shown here is derived from an EMBL/GenBank/DDBJ whole genome shotgun (WGS) entry which is preliminary data.</text>
</comment>
<protein>
    <recommendedName>
        <fullName evidence="2">Orc1-like AAA ATPase domain-containing protein</fullName>
    </recommendedName>
</protein>
<dbReference type="AlphaFoldDB" id="A0A3N9WXL9"/>
<gene>
    <name evidence="3" type="ORF">DLJ59_07015</name>
</gene>
<dbReference type="SUPFAM" id="SSF48452">
    <property type="entry name" value="TPR-like"/>
    <property type="match status" value="2"/>
</dbReference>
<keyword evidence="1" id="KW-0472">Membrane</keyword>
<dbReference type="InterPro" id="IPR011990">
    <property type="entry name" value="TPR-like_helical_dom_sf"/>
</dbReference>
<dbReference type="RefSeq" id="WP_124771685.1">
    <property type="nucleotide sequence ID" value="NZ_QGSZ01000153.1"/>
</dbReference>
<keyword evidence="1" id="KW-0812">Transmembrane</keyword>
<accession>A0A3N9WXL9</accession>
<dbReference type="CDD" id="cd02019">
    <property type="entry name" value="NK"/>
    <property type="match status" value="1"/>
</dbReference>
<dbReference type="PANTHER" id="PTHR47691">
    <property type="entry name" value="REGULATOR-RELATED"/>
    <property type="match status" value="1"/>
</dbReference>
<dbReference type="Pfam" id="PF13191">
    <property type="entry name" value="AAA_16"/>
    <property type="match status" value="1"/>
</dbReference>
<sequence length="704" mass="76675">MGGFTSGVSEWLGLVSGLLAVVAAVLGLPPLIVRLREAGRNRSGKPKVLLPSRTQLVDRGNEVAQALQHLDRGEYLISIEGSIGVGKSALATEVAHRLAERRPARKPGHGFTALVWFDAHNSVLSLADLARTLGLATGSPALSAAPAEHKAEALRAHLADHPAVLVVDNLRLTAADAQHLIDFLRTLPSGSLAIVSANTPGRLPAPRVLLQELQLQYMQELLLREARRRSVPEIVGADAATFERIHRLLGGNPRAIELFVLACSRDGRSLSDRLGQLESGSTQLADALFSVVWQDVNDMGRSLLRVCAYLGGSADAEQLGVALAVPAADVGALVERLWSDGLLSSRQQHGVTVYTCSAALRLFVLNHTASGETVSFAGRLAEHFIARFSQDWEDAAGAGAHIEAIRLLVRDLHRHEAYEQCVKLFEVTLDIFFTLGLFDDRIELGWVAYEAATALGNDEQRSLALSVISSTHAVRGEAEEAARTAQLGLGIARDADSAREIARQLRCVGFALFRAGQAAEALAVVKNPQEDAEEIARAAGDPNNMIDIQSLVGAAYWHLGELDSCEQTVRRFLEACEQLPWERGKAYAIRDLAEVSLMRRAFADSGLLLRQARQIAEEYRDVRQLVRIDLTDARLNLFRGRLLRAHGHARKAAVDARQLSLSGEQSEAEATSRYATRALFMPWLWLAAYRRPRIRFTSQTVGGD</sequence>
<feature type="transmembrane region" description="Helical" evidence="1">
    <location>
        <begin position="12"/>
        <end position="33"/>
    </location>
</feature>
<dbReference type="InterPro" id="IPR027417">
    <property type="entry name" value="P-loop_NTPase"/>
</dbReference>
<dbReference type="Proteomes" id="UP000282312">
    <property type="component" value="Unassembled WGS sequence"/>
</dbReference>
<keyword evidence="1" id="KW-1133">Transmembrane helix</keyword>
<dbReference type="InterPro" id="IPR041664">
    <property type="entry name" value="AAA_16"/>
</dbReference>
<dbReference type="PANTHER" id="PTHR47691:SF3">
    <property type="entry name" value="HTH-TYPE TRANSCRIPTIONAL REGULATOR RV0890C-RELATED"/>
    <property type="match status" value="1"/>
</dbReference>
<keyword evidence="4" id="KW-1185">Reference proteome</keyword>
<organism evidence="3 4">
    <name type="scientific">Micromonospora inaquosa</name>
    <dbReference type="NCBI Taxonomy" id="2203716"/>
    <lineage>
        <taxon>Bacteria</taxon>
        <taxon>Bacillati</taxon>
        <taxon>Actinomycetota</taxon>
        <taxon>Actinomycetes</taxon>
        <taxon>Micromonosporales</taxon>
        <taxon>Micromonosporaceae</taxon>
        <taxon>Micromonospora</taxon>
    </lineage>
</organism>
<dbReference type="Gene3D" id="3.40.50.300">
    <property type="entry name" value="P-loop containing nucleotide triphosphate hydrolases"/>
    <property type="match status" value="1"/>
</dbReference>
<evidence type="ECO:0000313" key="4">
    <source>
        <dbReference type="Proteomes" id="UP000282312"/>
    </source>
</evidence>
<dbReference type="OrthoDB" id="3310672at2"/>
<dbReference type="SUPFAM" id="SSF52540">
    <property type="entry name" value="P-loop containing nucleoside triphosphate hydrolases"/>
    <property type="match status" value="1"/>
</dbReference>
<evidence type="ECO:0000259" key="2">
    <source>
        <dbReference type="Pfam" id="PF13191"/>
    </source>
</evidence>
<evidence type="ECO:0000313" key="3">
    <source>
        <dbReference type="EMBL" id="RQX05596.1"/>
    </source>
</evidence>